<comment type="caution">
    <text evidence="1">The sequence shown here is derived from an EMBL/GenBank/DDBJ whole genome shotgun (WGS) entry which is preliminary data.</text>
</comment>
<proteinExistence type="predicted"/>
<gene>
    <name evidence="1" type="ORF">D2E25_1846</name>
</gene>
<protein>
    <submittedName>
        <fullName evidence="1">Uncharacterized protein</fullName>
    </submittedName>
</protein>
<sequence length="60" mass="6629">MQLGAPRIWCTVFDTAFVTIKYTIAYAIAYTKKQVCIGAHLLAKWEGEDTDATQSNSDDG</sequence>
<dbReference type="EMBL" id="QXGL01000008">
    <property type="protein sequence ID" value="RSX51291.1"/>
    <property type="molecule type" value="Genomic_DNA"/>
</dbReference>
<evidence type="ECO:0000313" key="1">
    <source>
        <dbReference type="EMBL" id="RSX51291.1"/>
    </source>
</evidence>
<accession>A0A430FEU2</accession>
<dbReference type="Proteomes" id="UP000287533">
    <property type="component" value="Unassembled WGS sequence"/>
</dbReference>
<keyword evidence="2" id="KW-1185">Reference proteome</keyword>
<evidence type="ECO:0000313" key="2">
    <source>
        <dbReference type="Proteomes" id="UP000287533"/>
    </source>
</evidence>
<name>A0A430FEU2_9BIFI</name>
<organism evidence="1 2">
    <name type="scientific">Bifidobacterium goeldii</name>
    <dbReference type="NCBI Taxonomy" id="2306975"/>
    <lineage>
        <taxon>Bacteria</taxon>
        <taxon>Bacillati</taxon>
        <taxon>Actinomycetota</taxon>
        <taxon>Actinomycetes</taxon>
        <taxon>Bifidobacteriales</taxon>
        <taxon>Bifidobacteriaceae</taxon>
        <taxon>Bifidobacterium</taxon>
    </lineage>
</organism>
<dbReference type="AlphaFoldDB" id="A0A430FEU2"/>
<reference evidence="1 2" key="1">
    <citation type="submission" date="2018-09" db="EMBL/GenBank/DDBJ databases">
        <title>Characterization of the phylogenetic diversity of five novel species belonging to the genus Bifidobacterium.</title>
        <authorList>
            <person name="Lugli G.A."/>
            <person name="Duranti S."/>
            <person name="Milani C."/>
        </authorList>
    </citation>
    <scope>NUCLEOTIDE SEQUENCE [LARGE SCALE GENOMIC DNA]</scope>
    <source>
        <strain evidence="1 2">2034B</strain>
    </source>
</reference>